<feature type="domain" description="Gfo/Idh/MocA-like oxidoreductase N-terminal" evidence="1">
    <location>
        <begin position="3"/>
        <end position="122"/>
    </location>
</feature>
<dbReference type="InterPro" id="IPR036291">
    <property type="entry name" value="NAD(P)-bd_dom_sf"/>
</dbReference>
<dbReference type="Gene3D" id="3.30.360.10">
    <property type="entry name" value="Dihydrodipicolinate Reductase, domain 2"/>
    <property type="match status" value="1"/>
</dbReference>
<comment type="caution">
    <text evidence="3">The sequence shown here is derived from an EMBL/GenBank/DDBJ whole genome shotgun (WGS) entry which is preliminary data.</text>
</comment>
<evidence type="ECO:0000313" key="3">
    <source>
        <dbReference type="EMBL" id="TNJ59090.1"/>
    </source>
</evidence>
<name>A0A5C4SX48_9BACL</name>
<evidence type="ECO:0000313" key="4">
    <source>
        <dbReference type="Proteomes" id="UP000307943"/>
    </source>
</evidence>
<dbReference type="RefSeq" id="WP_139607453.1">
    <property type="nucleotide sequence ID" value="NZ_VDCQ01000096.1"/>
</dbReference>
<dbReference type="SUPFAM" id="SSF51735">
    <property type="entry name" value="NAD(P)-binding Rossmann-fold domains"/>
    <property type="match status" value="1"/>
</dbReference>
<dbReference type="OrthoDB" id="9815825at2"/>
<dbReference type="GO" id="GO:0000166">
    <property type="term" value="F:nucleotide binding"/>
    <property type="evidence" value="ECO:0007669"/>
    <property type="project" value="InterPro"/>
</dbReference>
<keyword evidence="4" id="KW-1185">Reference proteome</keyword>
<dbReference type="Pfam" id="PF22725">
    <property type="entry name" value="GFO_IDH_MocA_C3"/>
    <property type="match status" value="1"/>
</dbReference>
<sequence>MTLKVGFIGTGGIAKGHIANLAAIEGATIAAFCDLQLERAEAAARDWTGAKAYSSIVDMLDDQKLDAAFVCLPPMAHGEAERALIERGIPFLVEKPLGINNELPRQLAEQIAEKRLITSVGYQWRYIQSLDEAKRFLESSCIGMALGYWMGGMPKVPWWRVQHLSGGQFVEQTTHITDMLRYLCGEVVEVYAAYGHRILHELEEGANVADVGTVTMKLANGSVATISNTCLLPIGGKTGLNVYTEQGVVEVQSNGSRIVRNKEELSAPLAITPNSRVFEDIAFLDAVRTGDQSLIKSSYADSLKTHEVTIAANLSAATGKPVKL</sequence>
<protein>
    <submittedName>
        <fullName evidence="3">Gfo/Idh/MocA family oxidoreductase</fullName>
    </submittedName>
</protein>
<dbReference type="Gene3D" id="3.40.50.720">
    <property type="entry name" value="NAD(P)-binding Rossmann-like Domain"/>
    <property type="match status" value="1"/>
</dbReference>
<evidence type="ECO:0000259" key="2">
    <source>
        <dbReference type="Pfam" id="PF22725"/>
    </source>
</evidence>
<dbReference type="EMBL" id="VDCQ01000096">
    <property type="protein sequence ID" value="TNJ59090.1"/>
    <property type="molecule type" value="Genomic_DNA"/>
</dbReference>
<evidence type="ECO:0000259" key="1">
    <source>
        <dbReference type="Pfam" id="PF01408"/>
    </source>
</evidence>
<dbReference type="Pfam" id="PF01408">
    <property type="entry name" value="GFO_IDH_MocA"/>
    <property type="match status" value="1"/>
</dbReference>
<dbReference type="InterPro" id="IPR000683">
    <property type="entry name" value="Gfo/Idh/MocA-like_OxRdtase_N"/>
</dbReference>
<gene>
    <name evidence="3" type="ORF">FE784_37735</name>
</gene>
<proteinExistence type="predicted"/>
<organism evidence="3 4">
    <name type="scientific">Paenibacillus hemerocallicola</name>
    <dbReference type="NCBI Taxonomy" id="1172614"/>
    <lineage>
        <taxon>Bacteria</taxon>
        <taxon>Bacillati</taxon>
        <taxon>Bacillota</taxon>
        <taxon>Bacilli</taxon>
        <taxon>Bacillales</taxon>
        <taxon>Paenibacillaceae</taxon>
        <taxon>Paenibacillus</taxon>
    </lineage>
</organism>
<dbReference type="InterPro" id="IPR055170">
    <property type="entry name" value="GFO_IDH_MocA-like_dom"/>
</dbReference>
<dbReference type="PANTHER" id="PTHR43249:SF1">
    <property type="entry name" value="D-GLUCOSIDE 3-DEHYDROGENASE"/>
    <property type="match status" value="1"/>
</dbReference>
<accession>A0A5C4SX48</accession>
<dbReference type="SUPFAM" id="SSF55347">
    <property type="entry name" value="Glyceraldehyde-3-phosphate dehydrogenase-like, C-terminal domain"/>
    <property type="match status" value="1"/>
</dbReference>
<dbReference type="AlphaFoldDB" id="A0A5C4SX48"/>
<dbReference type="InterPro" id="IPR052515">
    <property type="entry name" value="Gfo/Idh/MocA_Oxidoreductase"/>
</dbReference>
<dbReference type="PANTHER" id="PTHR43249">
    <property type="entry name" value="UDP-N-ACETYL-2-AMINO-2-DEOXY-D-GLUCURONATE OXIDASE"/>
    <property type="match status" value="1"/>
</dbReference>
<feature type="domain" description="GFO/IDH/MocA-like oxidoreductase" evidence="2">
    <location>
        <begin position="156"/>
        <end position="249"/>
    </location>
</feature>
<reference evidence="3 4" key="1">
    <citation type="submission" date="2019-05" db="EMBL/GenBank/DDBJ databases">
        <title>We sequenced the genome of Paenibacillus hemerocallicola KCTC 33185 for further insight into its adaptation and study the phylogeny of Paenibacillus.</title>
        <authorList>
            <person name="Narsing Rao M.P."/>
        </authorList>
    </citation>
    <scope>NUCLEOTIDE SEQUENCE [LARGE SCALE GENOMIC DNA]</scope>
    <source>
        <strain evidence="3 4">KCTC 33185</strain>
    </source>
</reference>
<dbReference type="Proteomes" id="UP000307943">
    <property type="component" value="Unassembled WGS sequence"/>
</dbReference>